<accession>A0ABT5BXQ0</accession>
<name>A0ABT5BXQ0_9BACT</name>
<keyword evidence="1" id="KW-1133">Transmembrane helix</keyword>
<keyword evidence="3" id="KW-1185">Reference proteome</keyword>
<dbReference type="RefSeq" id="WP_272095714.1">
    <property type="nucleotide sequence ID" value="NZ_JAQNDK010000001.1"/>
</dbReference>
<keyword evidence="1" id="KW-0472">Membrane</keyword>
<dbReference type="Pfam" id="PF06182">
    <property type="entry name" value="ABC2_membrane_6"/>
    <property type="match status" value="1"/>
</dbReference>
<evidence type="ECO:0000313" key="2">
    <source>
        <dbReference type="EMBL" id="MDC0678867.1"/>
    </source>
</evidence>
<feature type="transmembrane region" description="Helical" evidence="1">
    <location>
        <begin position="189"/>
        <end position="215"/>
    </location>
</feature>
<evidence type="ECO:0000256" key="1">
    <source>
        <dbReference type="SAM" id="Phobius"/>
    </source>
</evidence>
<feature type="transmembrane region" description="Helical" evidence="1">
    <location>
        <begin position="31"/>
        <end position="50"/>
    </location>
</feature>
<comment type="caution">
    <text evidence="2">The sequence shown here is derived from an EMBL/GenBank/DDBJ whole genome shotgun (WGS) entry which is preliminary data.</text>
</comment>
<dbReference type="Proteomes" id="UP001217485">
    <property type="component" value="Unassembled WGS sequence"/>
</dbReference>
<dbReference type="PANTHER" id="PTHR36832">
    <property type="entry name" value="SLR1174 PROTEIN-RELATED"/>
    <property type="match status" value="1"/>
</dbReference>
<evidence type="ECO:0000313" key="3">
    <source>
        <dbReference type="Proteomes" id="UP001217485"/>
    </source>
</evidence>
<dbReference type="PANTHER" id="PTHR36832:SF2">
    <property type="entry name" value="INTEGRAL MEMBRANE PROTEIN"/>
    <property type="match status" value="1"/>
</dbReference>
<feature type="transmembrane region" description="Helical" evidence="1">
    <location>
        <begin position="235"/>
        <end position="262"/>
    </location>
</feature>
<keyword evidence="1" id="KW-0812">Transmembrane</keyword>
<dbReference type="InterPro" id="IPR010390">
    <property type="entry name" value="ABC-2_transporter-like"/>
</dbReference>
<dbReference type="EMBL" id="JAQNDK010000001">
    <property type="protein sequence ID" value="MDC0678867.1"/>
    <property type="molecule type" value="Genomic_DNA"/>
</dbReference>
<reference evidence="2 3" key="1">
    <citation type="submission" date="2023-01" db="EMBL/GenBank/DDBJ databases">
        <title>Minimal conservation of predation-associated metabolite biosynthetic gene clusters underscores biosynthetic potential of Myxococcota including descriptions for ten novel species: Archangium lansinium sp. nov., Myxococcus landrumus sp. nov., Nannocystis bai.</title>
        <authorList>
            <person name="Ahearne A."/>
            <person name="Stevens C."/>
            <person name="Dowd S."/>
        </authorList>
    </citation>
    <scope>NUCLEOTIDE SEQUENCE [LARGE SCALE GENOMIC DNA]</scope>
    <source>
        <strain evidence="2 3">WIWO2</strain>
    </source>
</reference>
<protein>
    <submittedName>
        <fullName evidence="2">ABC-2 family transporter protein</fullName>
    </submittedName>
</protein>
<sequence>MSAPFAGFAGNLAACAAVFRARCRALLQYRAAAAAGFGTQLFWGFIKVMVLEAFYGNAMSGAPPPMALGQAITYTWLGQAFFQLLPFSTNPDPEVRELIRTGAVGYELARPLDLHALWLARALAARVAPTLLRAVPMFAVAVPLLGMALPPSLAAAGAWAAAMVGAAALVGAFATAVTSTMLWTTSGDGIARIVPSLVLVASGMIVPLPLFPPWMLPWLDALPFRGMVDAPFRLYLGHLPAGALPGVLLHQALWTAAFVALGRAMVARGLRRLVVQGG</sequence>
<gene>
    <name evidence="2" type="ORF">POL72_14065</name>
</gene>
<proteinExistence type="predicted"/>
<feature type="transmembrane region" description="Helical" evidence="1">
    <location>
        <begin position="156"/>
        <end position="177"/>
    </location>
</feature>
<organism evidence="2 3">
    <name type="scientific">Sorangium atrum</name>
    <dbReference type="NCBI Taxonomy" id="2995308"/>
    <lineage>
        <taxon>Bacteria</taxon>
        <taxon>Pseudomonadati</taxon>
        <taxon>Myxococcota</taxon>
        <taxon>Polyangia</taxon>
        <taxon>Polyangiales</taxon>
        <taxon>Polyangiaceae</taxon>
        <taxon>Sorangium</taxon>
    </lineage>
</organism>
<feature type="transmembrane region" description="Helical" evidence="1">
    <location>
        <begin position="131"/>
        <end position="150"/>
    </location>
</feature>